<sequence length="352" mass="39542">MSPQIEHLHWPAEWEKQDHVWFSWPHRSDTWPAEKLAQIQHQFAHIITIAARFQQVSINAHESLHKGILKTLAASNCELSNITLHNHATNDVWCRDHGATFVINKNTHKLRAVDWNFNAWGGKFPPWDLDDAVAAQMATATKAEHYRSPLFFEGGAIEGNGAGTLITTGAVALNTNRNPEWSKSDVETELRKALGVSDIFWLPSGIEGDDTDGHIDDLTRFVKEDAIVSVVEKNSQEPNYKILQRNLEILQDLRTVSGSRVETVELTMPDPLIAENWRLDQLPASYANFLILNDAVLVPTFAQAKNDDHALGILRECFPDRLVAGIDCRDIVWEGGAMHCISQQQPSIPEVE</sequence>
<dbReference type="GO" id="GO:0009446">
    <property type="term" value="P:putrescine biosynthetic process"/>
    <property type="evidence" value="ECO:0007669"/>
    <property type="project" value="InterPro"/>
</dbReference>
<dbReference type="AlphaFoldDB" id="A0A2S7U464"/>
<dbReference type="GO" id="GO:0047632">
    <property type="term" value="F:agmatine deiminase activity"/>
    <property type="evidence" value="ECO:0007669"/>
    <property type="project" value="TreeGrafter"/>
</dbReference>
<name>A0A2S7U464_9BACT</name>
<dbReference type="PANTHER" id="PTHR31377:SF0">
    <property type="entry name" value="AGMATINE DEIMINASE-RELATED"/>
    <property type="match status" value="1"/>
</dbReference>
<dbReference type="PANTHER" id="PTHR31377">
    <property type="entry name" value="AGMATINE DEIMINASE-RELATED"/>
    <property type="match status" value="1"/>
</dbReference>
<dbReference type="Gene3D" id="3.75.10.10">
    <property type="entry name" value="L-arginine/glycine Amidinotransferase, Chain A"/>
    <property type="match status" value="1"/>
</dbReference>
<dbReference type="RefSeq" id="WP_105043676.1">
    <property type="nucleotide sequence ID" value="NZ_MQWA01000001.1"/>
</dbReference>
<reference evidence="2 3" key="1">
    <citation type="submission" date="2016-12" db="EMBL/GenBank/DDBJ databases">
        <title>Study of bacterial adaptation to deep sea.</title>
        <authorList>
            <person name="Song J."/>
            <person name="Yoshizawa S."/>
            <person name="Kogure K."/>
        </authorList>
    </citation>
    <scope>NUCLEOTIDE SEQUENCE [LARGE SCALE GENOMIC DNA]</scope>
    <source>
        <strain evidence="2 3">SAORIC-165</strain>
    </source>
</reference>
<evidence type="ECO:0000256" key="1">
    <source>
        <dbReference type="ARBA" id="ARBA00022801"/>
    </source>
</evidence>
<protein>
    <submittedName>
        <fullName evidence="2">Agmatine deiminase</fullName>
    </submittedName>
</protein>
<dbReference type="EMBL" id="MQWA01000001">
    <property type="protein sequence ID" value="PQJ29184.1"/>
    <property type="molecule type" value="Genomic_DNA"/>
</dbReference>
<gene>
    <name evidence="2" type="ORF">BSZ32_12240</name>
</gene>
<dbReference type="InterPro" id="IPR007466">
    <property type="entry name" value="Peptidyl-Arg-deiminase_porph"/>
</dbReference>
<dbReference type="OrthoDB" id="9808013at2"/>
<evidence type="ECO:0000313" key="2">
    <source>
        <dbReference type="EMBL" id="PQJ29184.1"/>
    </source>
</evidence>
<organism evidence="2 3">
    <name type="scientific">Rubritalea profundi</name>
    <dbReference type="NCBI Taxonomy" id="1658618"/>
    <lineage>
        <taxon>Bacteria</taxon>
        <taxon>Pseudomonadati</taxon>
        <taxon>Verrucomicrobiota</taxon>
        <taxon>Verrucomicrobiia</taxon>
        <taxon>Verrucomicrobiales</taxon>
        <taxon>Rubritaleaceae</taxon>
        <taxon>Rubritalea</taxon>
    </lineage>
</organism>
<accession>A0A2S7U464</accession>
<dbReference type="GO" id="GO:0004668">
    <property type="term" value="F:protein-arginine deiminase activity"/>
    <property type="evidence" value="ECO:0007669"/>
    <property type="project" value="InterPro"/>
</dbReference>
<keyword evidence="3" id="KW-1185">Reference proteome</keyword>
<proteinExistence type="predicted"/>
<keyword evidence="1" id="KW-0378">Hydrolase</keyword>
<dbReference type="Pfam" id="PF04371">
    <property type="entry name" value="PAD_porph"/>
    <property type="match status" value="1"/>
</dbReference>
<dbReference type="Proteomes" id="UP000239907">
    <property type="component" value="Unassembled WGS sequence"/>
</dbReference>
<evidence type="ECO:0000313" key="3">
    <source>
        <dbReference type="Proteomes" id="UP000239907"/>
    </source>
</evidence>
<comment type="caution">
    <text evidence="2">The sequence shown here is derived from an EMBL/GenBank/DDBJ whole genome shotgun (WGS) entry which is preliminary data.</text>
</comment>
<dbReference type="SUPFAM" id="SSF55909">
    <property type="entry name" value="Pentein"/>
    <property type="match status" value="1"/>
</dbReference>